<evidence type="ECO:0000259" key="1">
    <source>
        <dbReference type="Pfam" id="PF12705"/>
    </source>
</evidence>
<evidence type="ECO:0000313" key="3">
    <source>
        <dbReference type="Proteomes" id="UP000051660"/>
    </source>
</evidence>
<proteinExistence type="predicted"/>
<organism evidence="2 3">
    <name type="scientific">Bradyrhizobium lablabi</name>
    <dbReference type="NCBI Taxonomy" id="722472"/>
    <lineage>
        <taxon>Bacteria</taxon>
        <taxon>Pseudomonadati</taxon>
        <taxon>Pseudomonadota</taxon>
        <taxon>Alphaproteobacteria</taxon>
        <taxon>Hyphomicrobiales</taxon>
        <taxon>Nitrobacteraceae</taxon>
        <taxon>Bradyrhizobium</taxon>
    </lineage>
</organism>
<dbReference type="Pfam" id="PF12705">
    <property type="entry name" value="PDDEXK_1"/>
    <property type="match status" value="1"/>
</dbReference>
<name>A0A0R3N7G5_9BRAD</name>
<dbReference type="EMBL" id="LLYB01000047">
    <property type="protein sequence ID" value="KRR26223.1"/>
    <property type="molecule type" value="Genomic_DNA"/>
</dbReference>
<gene>
    <name evidence="2" type="ORF">CQ14_21355</name>
</gene>
<dbReference type="OrthoDB" id="7282479at2"/>
<dbReference type="InterPro" id="IPR038726">
    <property type="entry name" value="PDDEXK_AddAB-type"/>
</dbReference>
<dbReference type="SUPFAM" id="SSF52540">
    <property type="entry name" value="P-loop containing nucleoside triphosphate hydrolases"/>
    <property type="match status" value="1"/>
</dbReference>
<comment type="caution">
    <text evidence="2">The sequence shown here is derived from an EMBL/GenBank/DDBJ whole genome shotgun (WGS) entry which is preliminary data.</text>
</comment>
<reference evidence="2 3" key="1">
    <citation type="submission" date="2014-03" db="EMBL/GenBank/DDBJ databases">
        <title>Bradyrhizobium valentinum sp. nov., isolated from effective nodules of Lupinus mariae-josephae, a lupine endemic of basic-lime soils in Eastern Spain.</title>
        <authorList>
            <person name="Duran D."/>
            <person name="Rey L."/>
            <person name="Navarro A."/>
            <person name="Busquets A."/>
            <person name="Imperial J."/>
            <person name="Ruiz-Argueso T."/>
        </authorList>
    </citation>
    <scope>NUCLEOTIDE SEQUENCE [LARGE SCALE GENOMIC DNA]</scope>
    <source>
        <strain evidence="2 3">CCBAU 23086</strain>
    </source>
</reference>
<dbReference type="Gene3D" id="3.90.320.10">
    <property type="match status" value="1"/>
</dbReference>
<feature type="domain" description="PD-(D/E)XK endonuclease-like" evidence="1">
    <location>
        <begin position="574"/>
        <end position="810"/>
    </location>
</feature>
<dbReference type="AlphaFoldDB" id="A0A0R3N7G5"/>
<dbReference type="RefSeq" id="WP_057857318.1">
    <property type="nucleotide sequence ID" value="NZ_LLYB01000047.1"/>
</dbReference>
<sequence>MQIHAVVVDGPLALRMRRLDAARQRAMGRQILTLPLLAARLAGGFVSPASHESLNLAIAQALEAGGYEDIDKVSALPGMPLAVLSSLRDWWDMEVPASYPDNARLRDFALLERRVRGALPSGMLTPPDLVKAALTRLRFAPKLVGAITIQDIPDIQAVWRPLIQALCDVVPVRWIASRHSRRAWFAGEIETRPSGKASHSSADLCADPRNEVREALRWARALVADGKAAPDEIAISAASPAAWDDAFLVLSREAGMPVHFTHGIPALATREGQACASLADILLRGLSQDRVRLLFARLPRSPAKENLPSDWAKGLRRSAALTSLGLWRHALEQARGERANGDLAEGALLPILEDLAGGIASAEAVGCRILKGPTLTLWRDALRMAPPYAVELSLQAMRVSDGREPGDSIAWGPARHVAAAPRAHVRLIGLDANTWPRRSNENPLLPQHLLGQLRLPSAEAAEGDQMMHDIIVGQSTSYSLSRAYRSGTGSLQAASTLWPKERERLVGRSAIPAHAFSESDRLYARPTDAGKDPQVRASRACWRAWWDGEQHTAHDGRVRPDHPLVVDALANVQSTTSLHRLLCDPQGFIWEYALHWREPNLDPQPLALDHRAFGELVHALIGGVLQHGVPQNLDEIGIALDQEAARLTKCWPLARAVPPSLLWRHTVEMARERALRGLKEALGEPRGKSWTELSFGEPGDGPHPWTTRSPVPIGQTGIGFRGRIDRLDEDAARGTAVITDYKVGTAPERKKPVVFDRGAELQRVFYGLAVRSLLPDVRSLSSQLTYLKHDPARTLSLADEELTKAIDQAIAFTAAGVHLQRNGQIAPGPAPAFFDPLTVALPADLDSYRRVKRLLFAQANSTLDKLWSSP</sequence>
<protein>
    <recommendedName>
        <fullName evidence="1">PD-(D/E)XK endonuclease-like domain-containing protein</fullName>
    </recommendedName>
</protein>
<accession>A0A0R3N7G5</accession>
<dbReference type="InterPro" id="IPR011604">
    <property type="entry name" value="PDDEXK-like_dom_sf"/>
</dbReference>
<dbReference type="Proteomes" id="UP000051660">
    <property type="component" value="Unassembled WGS sequence"/>
</dbReference>
<dbReference type="InterPro" id="IPR027417">
    <property type="entry name" value="P-loop_NTPase"/>
</dbReference>
<evidence type="ECO:0000313" key="2">
    <source>
        <dbReference type="EMBL" id="KRR26223.1"/>
    </source>
</evidence>